<protein>
    <submittedName>
        <fullName evidence="2">Uncharacterized protein</fullName>
    </submittedName>
</protein>
<dbReference type="EMBL" id="SDEE01000045">
    <property type="protein sequence ID" value="RXW23302.1"/>
    <property type="molecule type" value="Genomic_DNA"/>
</dbReference>
<proteinExistence type="predicted"/>
<name>A0A4Q2DVA1_9AGAR</name>
<feature type="region of interest" description="Disordered" evidence="1">
    <location>
        <begin position="211"/>
        <end position="235"/>
    </location>
</feature>
<accession>A0A4Q2DVA1</accession>
<gene>
    <name evidence="2" type="ORF">EST38_g2534</name>
</gene>
<dbReference type="Proteomes" id="UP000290288">
    <property type="component" value="Unassembled WGS sequence"/>
</dbReference>
<evidence type="ECO:0000313" key="3">
    <source>
        <dbReference type="Proteomes" id="UP000290288"/>
    </source>
</evidence>
<comment type="caution">
    <text evidence="2">The sequence shown here is derived from an EMBL/GenBank/DDBJ whole genome shotgun (WGS) entry which is preliminary data.</text>
</comment>
<reference evidence="2 3" key="1">
    <citation type="submission" date="2019-01" db="EMBL/GenBank/DDBJ databases">
        <title>Draft genome sequence of Psathyrella aberdarensis IHI B618.</title>
        <authorList>
            <person name="Buettner E."/>
            <person name="Kellner H."/>
        </authorList>
    </citation>
    <scope>NUCLEOTIDE SEQUENCE [LARGE SCALE GENOMIC DNA]</scope>
    <source>
        <strain evidence="2 3">IHI B618</strain>
    </source>
</reference>
<feature type="compositionally biased region" description="Acidic residues" evidence="1">
    <location>
        <begin position="690"/>
        <end position="718"/>
    </location>
</feature>
<evidence type="ECO:0000313" key="2">
    <source>
        <dbReference type="EMBL" id="RXW23302.1"/>
    </source>
</evidence>
<feature type="region of interest" description="Disordered" evidence="1">
    <location>
        <begin position="89"/>
        <end position="191"/>
    </location>
</feature>
<feature type="compositionally biased region" description="Polar residues" evidence="1">
    <location>
        <begin position="138"/>
        <end position="153"/>
    </location>
</feature>
<sequence>MKQLAARDFEDLLQCAIPVFEGLFENRWHEKRILRLLFTLAHWHGLAKLRLHTDTTLDILDHLTTVLGDQFRGFVSKVCEQVETKELPKEYHARKRREAKQKGKKKSQRTIGKKGAKAQRGGGDIVPQVEVPELQPSDMASSSTSTVPQTTGKRGTKRQRAASNIPPVFQVGSSSSHGAKRQKVAQDTAGTDVDAVQSQLEGMYLNEKTATKGKRAMKRQNGAPGTDITQSGPNEAAGRQAKVFTLRTFKFHALGHVVRNIKRFGTTDNYSTQLPETYHRFVKNMYKRTSKKKVPLTMSRILMRQARIKRIKKLCRQLLPSKDEGPPDALRQAPYFIGKSEKKPVHLGPFLREHHGDPATVKFLAKLKQHLLPRIRQALLEEARADLANYDFAISTLERLVRGESEDESHRINEEDRIFIASDRLYRHEILHINYTTYDLRREQDILNPNTTRRDFMSLAEESENEENSHGTRRFCYGRLLGIYHVNIVFHGEGSFDRKARRFDFLHVRWYSQPDVDATWSSQQLDCIEFPSIVKPDSVDFLDPSLVLRGCHVIPRFSAGRAFSPKGSNSEKELQVSTIAKNAEDWEQYFVNRFVDRDMIMRYHWGLGVGHLYSHEDAPNVGNMVNDVAPDADEHGLDAEGEDNIDSTIPLEEAPEGQPAAPGRGEEGSDTDESDGAASEYGLEDRQGDDAMDNELYEEREEIEDGRDIPEADSDGEA</sequence>
<feature type="compositionally biased region" description="Basic residues" evidence="1">
    <location>
        <begin position="92"/>
        <end position="117"/>
    </location>
</feature>
<evidence type="ECO:0000256" key="1">
    <source>
        <dbReference type="SAM" id="MobiDB-lite"/>
    </source>
</evidence>
<dbReference type="STRING" id="2316362.A0A4Q2DVA1"/>
<feature type="region of interest" description="Disordered" evidence="1">
    <location>
        <begin position="623"/>
        <end position="718"/>
    </location>
</feature>
<organism evidence="2 3">
    <name type="scientific">Candolleomyces aberdarensis</name>
    <dbReference type="NCBI Taxonomy" id="2316362"/>
    <lineage>
        <taxon>Eukaryota</taxon>
        <taxon>Fungi</taxon>
        <taxon>Dikarya</taxon>
        <taxon>Basidiomycota</taxon>
        <taxon>Agaricomycotina</taxon>
        <taxon>Agaricomycetes</taxon>
        <taxon>Agaricomycetidae</taxon>
        <taxon>Agaricales</taxon>
        <taxon>Agaricineae</taxon>
        <taxon>Psathyrellaceae</taxon>
        <taxon>Candolleomyces</taxon>
    </lineage>
</organism>
<keyword evidence="3" id="KW-1185">Reference proteome</keyword>
<dbReference type="OrthoDB" id="3183767at2759"/>
<dbReference type="AlphaFoldDB" id="A0A4Q2DVA1"/>